<accession>A0A662Z3F4</accession>
<feature type="compositionally biased region" description="Basic and acidic residues" evidence="1">
    <location>
        <begin position="31"/>
        <end position="42"/>
    </location>
</feature>
<evidence type="ECO:0000256" key="1">
    <source>
        <dbReference type="SAM" id="MobiDB-lite"/>
    </source>
</evidence>
<dbReference type="Gene3D" id="2.60.40.10">
    <property type="entry name" value="Immunoglobulins"/>
    <property type="match status" value="1"/>
</dbReference>
<proteinExistence type="predicted"/>
<dbReference type="Proteomes" id="UP000243605">
    <property type="component" value="Unassembled WGS sequence"/>
</dbReference>
<organism evidence="4 5">
    <name type="scientific">Aliicoccus persicus</name>
    <dbReference type="NCBI Taxonomy" id="930138"/>
    <lineage>
        <taxon>Bacteria</taxon>
        <taxon>Bacillati</taxon>
        <taxon>Bacillota</taxon>
        <taxon>Bacilli</taxon>
        <taxon>Bacillales</taxon>
        <taxon>Staphylococcaceae</taxon>
        <taxon>Aliicoccus</taxon>
    </lineage>
</organism>
<gene>
    <name evidence="4" type="ORF">SAMN05192557_1153</name>
</gene>
<name>A0A662Z3F4_9STAP</name>
<keyword evidence="2" id="KW-0732">Signal</keyword>
<evidence type="ECO:0000259" key="3">
    <source>
        <dbReference type="Pfam" id="PF13115"/>
    </source>
</evidence>
<dbReference type="RefSeq" id="WP_091474743.1">
    <property type="nucleotide sequence ID" value="NZ_FOIT01000003.1"/>
</dbReference>
<feature type="region of interest" description="Disordered" evidence="1">
    <location>
        <begin position="22"/>
        <end position="45"/>
    </location>
</feature>
<evidence type="ECO:0000313" key="5">
    <source>
        <dbReference type="Proteomes" id="UP000243605"/>
    </source>
</evidence>
<dbReference type="OrthoDB" id="2679563at2"/>
<feature type="signal peptide" evidence="2">
    <location>
        <begin position="1"/>
        <end position="18"/>
    </location>
</feature>
<feature type="chain" id="PRO_5038906547" evidence="2">
    <location>
        <begin position="19"/>
        <end position="141"/>
    </location>
</feature>
<dbReference type="InterPro" id="IPR013783">
    <property type="entry name" value="Ig-like_fold"/>
</dbReference>
<feature type="domain" description="YtkA-like" evidence="3">
    <location>
        <begin position="46"/>
        <end position="123"/>
    </location>
</feature>
<sequence>MFKKRNLALLLGSVLLLAACNGDEETEESDEHQGHDQDHDSSEVAMLEVEIDMPDTATAGESIEIGAHVTYDGEDETEADQVEFEIKLDDESLDSIVAEHTEDGNYVIEYTFEDTGEYEVIAHTDAHSLHTMPNQTITVED</sequence>
<dbReference type="EMBL" id="FOIT01000003">
    <property type="protein sequence ID" value="SEW00176.1"/>
    <property type="molecule type" value="Genomic_DNA"/>
</dbReference>
<dbReference type="PROSITE" id="PS51257">
    <property type="entry name" value="PROKAR_LIPOPROTEIN"/>
    <property type="match status" value="1"/>
</dbReference>
<dbReference type="AlphaFoldDB" id="A0A662Z3F4"/>
<dbReference type="InterPro" id="IPR032693">
    <property type="entry name" value="YtkA-like_dom"/>
</dbReference>
<reference evidence="4 5" key="1">
    <citation type="submission" date="2016-10" db="EMBL/GenBank/DDBJ databases">
        <authorList>
            <person name="Varghese N."/>
            <person name="Submissions S."/>
        </authorList>
    </citation>
    <scope>NUCLEOTIDE SEQUENCE [LARGE SCALE GENOMIC DNA]</scope>
    <source>
        <strain evidence="4 5">IBRC-M10081</strain>
    </source>
</reference>
<keyword evidence="5" id="KW-1185">Reference proteome</keyword>
<dbReference type="Pfam" id="PF13115">
    <property type="entry name" value="YtkA"/>
    <property type="match status" value="1"/>
</dbReference>
<evidence type="ECO:0000313" key="4">
    <source>
        <dbReference type="EMBL" id="SEW00176.1"/>
    </source>
</evidence>
<protein>
    <submittedName>
        <fullName evidence="4">YtkA-like</fullName>
    </submittedName>
</protein>
<evidence type="ECO:0000256" key="2">
    <source>
        <dbReference type="SAM" id="SignalP"/>
    </source>
</evidence>